<dbReference type="SUPFAM" id="SSF53681">
    <property type="entry name" value="Aspartate/glutamate racemase"/>
    <property type="match status" value="2"/>
</dbReference>
<protein>
    <submittedName>
        <fullName evidence="3">Aspartate/glutamate racemase family protein</fullName>
    </submittedName>
</protein>
<dbReference type="GO" id="GO:0047661">
    <property type="term" value="F:amino-acid racemase activity"/>
    <property type="evidence" value="ECO:0007669"/>
    <property type="project" value="InterPro"/>
</dbReference>
<dbReference type="Proteomes" id="UP000290849">
    <property type="component" value="Unassembled WGS sequence"/>
</dbReference>
<keyword evidence="4" id="KW-1185">Reference proteome</keyword>
<dbReference type="NCBIfam" id="TIGR00035">
    <property type="entry name" value="asp_race"/>
    <property type="match status" value="1"/>
</dbReference>
<dbReference type="PANTHER" id="PTHR21198:SF7">
    <property type="entry name" value="ASPARTATE-GLUTAMATE RACEMASE FAMILY"/>
    <property type="match status" value="1"/>
</dbReference>
<dbReference type="InterPro" id="IPR018187">
    <property type="entry name" value="Asp/Glu_racemase_AS_1"/>
</dbReference>
<dbReference type="Pfam" id="PF01177">
    <property type="entry name" value="Asp_Glu_race"/>
    <property type="match status" value="1"/>
</dbReference>
<evidence type="ECO:0000256" key="2">
    <source>
        <dbReference type="ARBA" id="ARBA00023235"/>
    </source>
</evidence>
<reference evidence="3 4" key="1">
    <citation type="journal article" date="2017" name="Int. J. Syst. Evol. Microbiol.">
        <title>Achromobacter aloeverae sp. nov., isolated from the root of Aloe vera (L.) Burm.f.</title>
        <authorList>
            <person name="Kuncharoen N."/>
            <person name="Muramatsu Y."/>
            <person name="Shibata C."/>
            <person name="Kamakura Y."/>
            <person name="Nakagawa Y."/>
            <person name="Tanasupawat S."/>
        </authorList>
    </citation>
    <scope>NUCLEOTIDE SEQUENCE [LARGE SCALE GENOMIC DNA]</scope>
    <source>
        <strain evidence="3 4">AVA-1</strain>
    </source>
</reference>
<gene>
    <name evidence="3" type="ORF">C7R54_09785</name>
</gene>
<name>A0A4Q1HM43_9BURK</name>
<dbReference type="PROSITE" id="PS00923">
    <property type="entry name" value="ASP_GLU_RACEMASE_1"/>
    <property type="match status" value="1"/>
</dbReference>
<evidence type="ECO:0000313" key="3">
    <source>
        <dbReference type="EMBL" id="RXN91428.1"/>
    </source>
</evidence>
<dbReference type="Gene3D" id="3.40.50.1860">
    <property type="match status" value="2"/>
</dbReference>
<dbReference type="OrthoDB" id="9803739at2"/>
<comment type="similarity">
    <text evidence="1">Belongs to the aspartate/glutamate racemases family.</text>
</comment>
<sequence>MTNPSSGLYLGILGGMGPMAGAAFAERLVALTPAARDQDHIPALLVNDPRVPDRTAAKLAGGEDPLPAMSRGIKLLTDAGARLIAIPCNTAHLWYDELVAASSVPVLHIIESVVEDLRRRGIDSGPIGLMGTEGTLRMGLYQRHLERHGYDCVVPTEGEMTTYCTPSIAAVKANRLADSFEPAAACVRALAARGAVAVALGCTELPLAIPHDRRSEFDVPLTDSIDALALAAIQRYQADTGVARQAARACA</sequence>
<dbReference type="InterPro" id="IPR015942">
    <property type="entry name" value="Asp/Glu/hydantoin_racemase"/>
</dbReference>
<dbReference type="InterPro" id="IPR004380">
    <property type="entry name" value="Asp_race"/>
</dbReference>
<dbReference type="AlphaFoldDB" id="A0A4Q1HM43"/>
<dbReference type="InterPro" id="IPR001920">
    <property type="entry name" value="Asp/Glu_race"/>
</dbReference>
<keyword evidence="2" id="KW-0413">Isomerase</keyword>
<dbReference type="PANTHER" id="PTHR21198">
    <property type="entry name" value="GLUTAMATE RACEMASE"/>
    <property type="match status" value="1"/>
</dbReference>
<evidence type="ECO:0000256" key="1">
    <source>
        <dbReference type="ARBA" id="ARBA00007847"/>
    </source>
</evidence>
<accession>A0A4Q1HM43</accession>
<dbReference type="RefSeq" id="WP_129149982.1">
    <property type="nucleotide sequence ID" value="NZ_JBHSDO010000013.1"/>
</dbReference>
<proteinExistence type="inferred from homology"/>
<organism evidence="3 4">
    <name type="scientific">Achromobacter aloeverae</name>
    <dbReference type="NCBI Taxonomy" id="1750518"/>
    <lineage>
        <taxon>Bacteria</taxon>
        <taxon>Pseudomonadati</taxon>
        <taxon>Pseudomonadota</taxon>
        <taxon>Betaproteobacteria</taxon>
        <taxon>Burkholderiales</taxon>
        <taxon>Alcaligenaceae</taxon>
        <taxon>Achromobacter</taxon>
    </lineage>
</organism>
<evidence type="ECO:0000313" key="4">
    <source>
        <dbReference type="Proteomes" id="UP000290849"/>
    </source>
</evidence>
<dbReference type="EMBL" id="PYAL01000002">
    <property type="protein sequence ID" value="RXN91428.1"/>
    <property type="molecule type" value="Genomic_DNA"/>
</dbReference>
<comment type="caution">
    <text evidence="3">The sequence shown here is derived from an EMBL/GenBank/DDBJ whole genome shotgun (WGS) entry which is preliminary data.</text>
</comment>